<feature type="region of interest" description="Disordered" evidence="1">
    <location>
        <begin position="140"/>
        <end position="189"/>
    </location>
</feature>
<reference evidence="3 4" key="1">
    <citation type="submission" date="2024-04" db="EMBL/GenBank/DDBJ databases">
        <title>Novel species of the genus Ideonella isolated from streams.</title>
        <authorList>
            <person name="Lu H."/>
        </authorList>
    </citation>
    <scope>NUCLEOTIDE SEQUENCE [LARGE SCALE GENOMIC DNA]</scope>
    <source>
        <strain evidence="3 4">LYT19W</strain>
    </source>
</reference>
<dbReference type="RefSeq" id="WP_341398915.1">
    <property type="nucleotide sequence ID" value="NZ_JBBUTI010000006.1"/>
</dbReference>
<dbReference type="InterPro" id="IPR012899">
    <property type="entry name" value="LTXXQ"/>
</dbReference>
<feature type="compositionally biased region" description="Low complexity" evidence="1">
    <location>
        <begin position="174"/>
        <end position="189"/>
    </location>
</feature>
<dbReference type="EMBL" id="JBBUTI010000006">
    <property type="protein sequence ID" value="MEK8046619.1"/>
    <property type="molecule type" value="Genomic_DNA"/>
</dbReference>
<feature type="signal peptide" evidence="2">
    <location>
        <begin position="1"/>
        <end position="25"/>
    </location>
</feature>
<keyword evidence="2" id="KW-0732">Signal</keyword>
<keyword evidence="4" id="KW-1185">Reference proteome</keyword>
<evidence type="ECO:0000313" key="3">
    <source>
        <dbReference type="EMBL" id="MEK8046619.1"/>
    </source>
</evidence>
<organism evidence="3 4">
    <name type="scientific">Ideonella margarita</name>
    <dbReference type="NCBI Taxonomy" id="2984191"/>
    <lineage>
        <taxon>Bacteria</taxon>
        <taxon>Pseudomonadati</taxon>
        <taxon>Pseudomonadota</taxon>
        <taxon>Betaproteobacteria</taxon>
        <taxon>Burkholderiales</taxon>
        <taxon>Sphaerotilaceae</taxon>
        <taxon>Ideonella</taxon>
    </lineage>
</organism>
<evidence type="ECO:0000256" key="2">
    <source>
        <dbReference type="SAM" id="SignalP"/>
    </source>
</evidence>
<dbReference type="Pfam" id="PF07813">
    <property type="entry name" value="LTXXQ"/>
    <property type="match status" value="1"/>
</dbReference>
<feature type="compositionally biased region" description="Basic and acidic residues" evidence="1">
    <location>
        <begin position="160"/>
        <end position="172"/>
    </location>
</feature>
<comment type="caution">
    <text evidence="3">The sequence shown here is derived from an EMBL/GenBank/DDBJ whole genome shotgun (WGS) entry which is preliminary data.</text>
</comment>
<feature type="chain" id="PRO_5046434827" evidence="2">
    <location>
        <begin position="26"/>
        <end position="189"/>
    </location>
</feature>
<protein>
    <submittedName>
        <fullName evidence="3">Spy/CpxP family protein refolding chaperone</fullName>
    </submittedName>
</protein>
<gene>
    <name evidence="3" type="ORF">AACH00_09695</name>
</gene>
<evidence type="ECO:0000313" key="4">
    <source>
        <dbReference type="Proteomes" id="UP001379945"/>
    </source>
</evidence>
<dbReference type="Proteomes" id="UP001379945">
    <property type="component" value="Unassembled WGS sequence"/>
</dbReference>
<accession>A0ABU9C418</accession>
<proteinExistence type="predicted"/>
<sequence length="189" mass="19535">MNRMQKIAVAAAATLSLLGAGAVLAQTTNGHGPFGHHGQRDGAEMAAQAQKRLTEAKAQLKITPAQEAAWGAFAAQVNKQVAARPAPPTPEEHAKMASAPAPERMAQHLARMKQQLAGMEATQSALQSLYGVLTPEQRATADQQFQRLMARGPEGGGHGGRHDHGGEHRGGPRDGSTAPGAPAAPAAKS</sequence>
<evidence type="ECO:0000256" key="1">
    <source>
        <dbReference type="SAM" id="MobiDB-lite"/>
    </source>
</evidence>
<name>A0ABU9C418_9BURK</name>